<evidence type="ECO:0000313" key="2">
    <source>
        <dbReference type="Proteomes" id="UP000015092"/>
    </source>
</evidence>
<name>S5M4T7_9CAUD</name>
<organism evidence="1 2">
    <name type="scientific">Bacillus phage JL</name>
    <dbReference type="NCBI Taxonomy" id="1296655"/>
    <lineage>
        <taxon>Viruses</taxon>
        <taxon>Duplodnaviria</taxon>
        <taxon>Heunggongvirae</taxon>
        <taxon>Uroviricota</taxon>
        <taxon>Caudoviricetes</taxon>
        <taxon>Herelleviridae</taxon>
        <taxon>Spounavirinae</taxon>
        <taxon>Siminovitchvirus</taxon>
        <taxon>Siminovitchvirus JL</taxon>
    </lineage>
</organism>
<accession>S5M4T7</accession>
<protein>
    <submittedName>
        <fullName evidence="1">Uncharacterized protein</fullName>
    </submittedName>
</protein>
<sequence>MHELGNADAHITIEVSPGSLWNMHPTFAYGLHVLEEGEVFVQGISRYREVPEQFQQLFTDIAFTNERDSVWIRYNYTDSPQFTYYLPTKAFIGCTTHK</sequence>
<evidence type="ECO:0000313" key="1">
    <source>
        <dbReference type="EMBL" id="AGR46896.1"/>
    </source>
</evidence>
<reference evidence="1 2" key="1">
    <citation type="journal article" date="2014" name="Genome Announc.">
        <title>Genome Sequences of Three Novel Bacillus cereus Bacteriophages.</title>
        <authorList>
            <person name="Grose J.H."/>
            <person name="Jensen J.D."/>
            <person name="Merrill B.D."/>
            <person name="Fisher J.N."/>
            <person name="Burnett S.H."/>
            <person name="Breakwell D.P."/>
        </authorList>
    </citation>
    <scope>NUCLEOTIDE SEQUENCE [LARGE SCALE GENOMIC DNA]</scope>
</reference>
<proteinExistence type="predicted"/>
<dbReference type="OrthoDB" id="34800at10239"/>
<keyword evidence="2" id="KW-1185">Reference proteome</keyword>
<dbReference type="EMBL" id="KC595512">
    <property type="protein sequence ID" value="AGR46896.1"/>
    <property type="molecule type" value="Genomic_DNA"/>
</dbReference>
<dbReference type="KEGG" id="vg:26642131"/>
<dbReference type="RefSeq" id="YP_009215793.1">
    <property type="nucleotide sequence ID" value="NC_028982.1"/>
</dbReference>
<gene>
    <name evidence="1" type="ORF">JL_13</name>
</gene>
<dbReference type="GeneID" id="26642131"/>
<dbReference type="Proteomes" id="UP000015092">
    <property type="component" value="Segment"/>
</dbReference>